<reference evidence="1" key="1">
    <citation type="journal article" date="2015" name="Front. Microbiol.">
        <title>Combining genomic sequencing methods to explore viral diversity and reveal potential virus-host interactions.</title>
        <authorList>
            <person name="Chow C.E."/>
            <person name="Winget D.M."/>
            <person name="White R.A.III."/>
            <person name="Hallam S.J."/>
            <person name="Suttle C.A."/>
        </authorList>
    </citation>
    <scope>NUCLEOTIDE SEQUENCE</scope>
    <source>
        <strain evidence="1">Oxic1_6</strain>
    </source>
</reference>
<organism evidence="1">
    <name type="scientific">uncultured marine virus</name>
    <dbReference type="NCBI Taxonomy" id="186617"/>
    <lineage>
        <taxon>Viruses</taxon>
        <taxon>environmental samples</taxon>
    </lineage>
</organism>
<sequence length="106" mass="11473">MCRVGLAPRRACQPMPACSRSVLWSAGGPSSSCVLAQCESDSVARGCARHHLGDRHRGHLVDVCLRRLGRSIIGGAECSGEEATYLVRGPCRLWALWRSRLLTSSP</sequence>
<name>A0A0F7L9C8_9VIRU</name>
<accession>A0A0F7L9C8</accession>
<evidence type="ECO:0000313" key="1">
    <source>
        <dbReference type="EMBL" id="AKH48193.1"/>
    </source>
</evidence>
<protein>
    <submittedName>
        <fullName evidence="1">Uncharacterized protein</fullName>
    </submittedName>
</protein>
<proteinExistence type="predicted"/>
<dbReference type="EMBL" id="KR029601">
    <property type="protein sequence ID" value="AKH48193.1"/>
    <property type="molecule type" value="Genomic_DNA"/>
</dbReference>
<reference evidence="1" key="2">
    <citation type="submission" date="2015-03" db="EMBL/GenBank/DDBJ databases">
        <authorList>
            <person name="Chow C.-E.T."/>
            <person name="Winget D.M."/>
            <person name="White R.A.III."/>
            <person name="Hallam S.J."/>
            <person name="Suttle C.A."/>
        </authorList>
    </citation>
    <scope>NUCLEOTIDE SEQUENCE</scope>
    <source>
        <strain evidence="1">Oxic1_6</strain>
    </source>
</reference>